<evidence type="ECO:0000256" key="4">
    <source>
        <dbReference type="ARBA" id="ARBA00022989"/>
    </source>
</evidence>
<proteinExistence type="inferred from homology"/>
<feature type="transmembrane region" description="Helical" evidence="7">
    <location>
        <begin position="211"/>
        <end position="234"/>
    </location>
</feature>
<dbReference type="CDD" id="cd03390">
    <property type="entry name" value="PAP2_containing_1_like"/>
    <property type="match status" value="1"/>
</dbReference>
<reference evidence="9" key="2">
    <citation type="submission" date="2023-01" db="EMBL/GenBank/DDBJ databases">
        <authorList>
            <person name="Petersen C."/>
        </authorList>
    </citation>
    <scope>NUCLEOTIDE SEQUENCE</scope>
    <source>
        <strain evidence="9">IBT 17514</strain>
    </source>
</reference>
<accession>A0AAD6MVY5</accession>
<feature type="transmembrane region" description="Helical" evidence="7">
    <location>
        <begin position="12"/>
        <end position="38"/>
    </location>
</feature>
<feature type="region of interest" description="Disordered" evidence="6">
    <location>
        <begin position="379"/>
        <end position="409"/>
    </location>
</feature>
<protein>
    <recommendedName>
        <fullName evidence="8">Phosphatidic acid phosphatase type 2/haloperoxidase domain-containing protein</fullName>
    </recommendedName>
</protein>
<feature type="domain" description="Phosphatidic acid phosphatase type 2/haloperoxidase" evidence="8">
    <location>
        <begin position="118"/>
        <end position="321"/>
    </location>
</feature>
<dbReference type="GO" id="GO:0016020">
    <property type="term" value="C:membrane"/>
    <property type="evidence" value="ECO:0007669"/>
    <property type="project" value="UniProtKB-SubCell"/>
</dbReference>
<gene>
    <name evidence="9" type="ORF">N7493_006000</name>
</gene>
<evidence type="ECO:0000256" key="5">
    <source>
        <dbReference type="ARBA" id="ARBA00023136"/>
    </source>
</evidence>
<dbReference type="Proteomes" id="UP001215712">
    <property type="component" value="Unassembled WGS sequence"/>
</dbReference>
<evidence type="ECO:0000313" key="10">
    <source>
        <dbReference type="Proteomes" id="UP001215712"/>
    </source>
</evidence>
<dbReference type="Gene3D" id="1.20.144.10">
    <property type="entry name" value="Phosphatidic acid phosphatase type 2/haloperoxidase"/>
    <property type="match status" value="1"/>
</dbReference>
<evidence type="ECO:0000256" key="3">
    <source>
        <dbReference type="ARBA" id="ARBA00022692"/>
    </source>
</evidence>
<evidence type="ECO:0000256" key="2">
    <source>
        <dbReference type="ARBA" id="ARBA00008816"/>
    </source>
</evidence>
<keyword evidence="10" id="KW-1185">Reference proteome</keyword>
<evidence type="ECO:0000259" key="8">
    <source>
        <dbReference type="Pfam" id="PF01569"/>
    </source>
</evidence>
<evidence type="ECO:0000256" key="1">
    <source>
        <dbReference type="ARBA" id="ARBA00004141"/>
    </source>
</evidence>
<dbReference type="InterPro" id="IPR043216">
    <property type="entry name" value="PAP-like"/>
</dbReference>
<name>A0AAD6MVY5_9EURO</name>
<dbReference type="GO" id="GO:0006644">
    <property type="term" value="P:phospholipid metabolic process"/>
    <property type="evidence" value="ECO:0007669"/>
    <property type="project" value="InterPro"/>
</dbReference>
<dbReference type="GO" id="GO:0008195">
    <property type="term" value="F:phosphatidate phosphatase activity"/>
    <property type="evidence" value="ECO:0007669"/>
    <property type="project" value="TreeGrafter"/>
</dbReference>
<reference evidence="9" key="1">
    <citation type="journal article" date="2023" name="IMA Fungus">
        <title>Comparative genomic study of the Penicillium genus elucidates a diverse pangenome and 15 lateral gene transfer events.</title>
        <authorList>
            <person name="Petersen C."/>
            <person name="Sorensen T."/>
            <person name="Nielsen M.R."/>
            <person name="Sondergaard T.E."/>
            <person name="Sorensen J.L."/>
            <person name="Fitzpatrick D.A."/>
            <person name="Frisvad J.C."/>
            <person name="Nielsen K.L."/>
        </authorList>
    </citation>
    <scope>NUCLEOTIDE SEQUENCE</scope>
    <source>
        <strain evidence="9">IBT 17514</strain>
    </source>
</reference>
<dbReference type="InterPro" id="IPR000326">
    <property type="entry name" value="PAP2/HPO"/>
</dbReference>
<evidence type="ECO:0000256" key="6">
    <source>
        <dbReference type="SAM" id="MobiDB-lite"/>
    </source>
</evidence>
<dbReference type="PANTHER" id="PTHR10165">
    <property type="entry name" value="LIPID PHOSPHATE PHOSPHATASE"/>
    <property type="match status" value="1"/>
</dbReference>
<comment type="caution">
    <text evidence="9">The sequence shown here is derived from an EMBL/GenBank/DDBJ whole genome shotgun (WGS) entry which is preliminary data.</text>
</comment>
<dbReference type="EMBL" id="JAQJAN010000007">
    <property type="protein sequence ID" value="KAJ5726973.1"/>
    <property type="molecule type" value="Genomic_DNA"/>
</dbReference>
<organism evidence="9 10">
    <name type="scientific">Penicillium malachiteum</name>
    <dbReference type="NCBI Taxonomy" id="1324776"/>
    <lineage>
        <taxon>Eukaryota</taxon>
        <taxon>Fungi</taxon>
        <taxon>Dikarya</taxon>
        <taxon>Ascomycota</taxon>
        <taxon>Pezizomycotina</taxon>
        <taxon>Eurotiomycetes</taxon>
        <taxon>Eurotiomycetidae</taxon>
        <taxon>Eurotiales</taxon>
        <taxon>Aspergillaceae</taxon>
        <taxon>Penicillium</taxon>
    </lineage>
</organism>
<feature type="transmembrane region" description="Helical" evidence="7">
    <location>
        <begin position="110"/>
        <end position="130"/>
    </location>
</feature>
<dbReference type="GO" id="GO:0046839">
    <property type="term" value="P:phospholipid dephosphorylation"/>
    <property type="evidence" value="ECO:0007669"/>
    <property type="project" value="TreeGrafter"/>
</dbReference>
<comment type="similarity">
    <text evidence="2">Belongs to the PA-phosphatase related phosphoesterase family.</text>
</comment>
<comment type="subcellular location">
    <subcellularLocation>
        <location evidence="1">Membrane</location>
        <topology evidence="1">Multi-pass membrane protein</topology>
    </subcellularLocation>
</comment>
<sequence>MGPRPQDVARGISKLVLFSYIIDWVFIIGVALIGYGFYKQTPNQHPFSLTDPGISYPYMQNETVTTTTLILVSLLAPAAITLIGAFIIVPGTAAPQGPKPTTSQILRRKFWEWNVGWMGLGVAYAGVFMATQGLKVLIGRPRPDLLARCNPDLDKISTYAVSGLGETVTGATTMVSYKICQTQTSTLTIEGFSSFPSGHSSCKFYLINNAIYMRLLICLDLASFAGLGYLTLWLSAKLSVGFPYLPTYPLEGKTHDDDRTSLRRRGAAPPVLLMVLAFFPTCTAFFIAGSRWFNYRHHAFDIIFGSLMGAFFAWVGFNMYHLPIRRGAGWAWGPRTSRRAFIQGLGFPSTLGIDNWTYTHAHNEDDSWRESDIAAENGEMGNAYPMRDSQYTRQRPPSPVSPASERPLA</sequence>
<feature type="transmembrane region" description="Helical" evidence="7">
    <location>
        <begin position="271"/>
        <end position="293"/>
    </location>
</feature>
<evidence type="ECO:0000313" key="9">
    <source>
        <dbReference type="EMBL" id="KAJ5726973.1"/>
    </source>
</evidence>
<keyword evidence="3 7" id="KW-0812">Transmembrane</keyword>
<dbReference type="InterPro" id="IPR036938">
    <property type="entry name" value="PAP2/HPO_sf"/>
</dbReference>
<feature type="transmembrane region" description="Helical" evidence="7">
    <location>
        <begin position="69"/>
        <end position="89"/>
    </location>
</feature>
<feature type="transmembrane region" description="Helical" evidence="7">
    <location>
        <begin position="299"/>
        <end position="317"/>
    </location>
</feature>
<keyword evidence="5 7" id="KW-0472">Membrane</keyword>
<dbReference type="AlphaFoldDB" id="A0AAD6MVY5"/>
<dbReference type="Pfam" id="PF01569">
    <property type="entry name" value="PAP2"/>
    <property type="match status" value="1"/>
</dbReference>
<evidence type="ECO:0000256" key="7">
    <source>
        <dbReference type="SAM" id="Phobius"/>
    </source>
</evidence>
<dbReference type="SUPFAM" id="SSF48317">
    <property type="entry name" value="Acid phosphatase/Vanadium-dependent haloperoxidase"/>
    <property type="match status" value="1"/>
</dbReference>
<keyword evidence="4 7" id="KW-1133">Transmembrane helix</keyword>
<dbReference type="PANTHER" id="PTHR10165:SF154">
    <property type="entry name" value="PAP2 DOMAIN PROTEIN (AFU_ORTHOLOGUE AFUA_1G09730)"/>
    <property type="match status" value="1"/>
</dbReference>